<dbReference type="AlphaFoldDB" id="A0A974CWE1"/>
<evidence type="ECO:0000313" key="1">
    <source>
        <dbReference type="EMBL" id="OCT79751.1"/>
    </source>
</evidence>
<gene>
    <name evidence="1" type="ORF">XELAEV_18026561mg</name>
</gene>
<sequence length="66" mass="7480">MALKSITQAQLPVRMRNGIARGALTLPHCRQHREDYLQKICDPVTFHPLLTTMQNRCIYELCGLGG</sequence>
<name>A0A974CWE1_XENLA</name>
<dbReference type="Proteomes" id="UP000694892">
    <property type="component" value="Chromosome 5L"/>
</dbReference>
<reference evidence="2" key="1">
    <citation type="journal article" date="2016" name="Nature">
        <title>Genome evolution in the allotetraploid frog Xenopus laevis.</title>
        <authorList>
            <person name="Session A.M."/>
            <person name="Uno Y."/>
            <person name="Kwon T."/>
            <person name="Chapman J.A."/>
            <person name="Toyoda A."/>
            <person name="Takahashi S."/>
            <person name="Fukui A."/>
            <person name="Hikosaka A."/>
            <person name="Suzuki A."/>
            <person name="Kondo M."/>
            <person name="van Heeringen S.J."/>
            <person name="Quigley I."/>
            <person name="Heinz S."/>
            <person name="Ogino H."/>
            <person name="Ochi H."/>
            <person name="Hellsten U."/>
            <person name="Lyons J.B."/>
            <person name="Simakov O."/>
            <person name="Putnam N."/>
            <person name="Stites J."/>
            <person name="Kuroki Y."/>
            <person name="Tanaka T."/>
            <person name="Michiue T."/>
            <person name="Watanabe M."/>
            <person name="Bogdanovic O."/>
            <person name="Lister R."/>
            <person name="Georgiou G."/>
            <person name="Paranjpe S.S."/>
            <person name="van Kruijsbergen I."/>
            <person name="Shu S."/>
            <person name="Carlson J."/>
            <person name="Kinoshita T."/>
            <person name="Ohta Y."/>
            <person name="Mawaribuchi S."/>
            <person name="Jenkins J."/>
            <person name="Grimwood J."/>
            <person name="Schmutz J."/>
            <person name="Mitros T."/>
            <person name="Mozaffari S.V."/>
            <person name="Suzuki Y."/>
            <person name="Haramoto Y."/>
            <person name="Yamamoto T.S."/>
            <person name="Takagi C."/>
            <person name="Heald R."/>
            <person name="Miller K."/>
            <person name="Haudenschild C."/>
            <person name="Kitzman J."/>
            <person name="Nakayama T."/>
            <person name="Izutsu Y."/>
            <person name="Robert J."/>
            <person name="Fortriede J."/>
            <person name="Burns K."/>
            <person name="Lotay V."/>
            <person name="Karimi K."/>
            <person name="Yasuoka Y."/>
            <person name="Dichmann D.S."/>
            <person name="Flajnik M.F."/>
            <person name="Houston D.W."/>
            <person name="Shendure J."/>
            <person name="DuPasquier L."/>
            <person name="Vize P.D."/>
            <person name="Zorn A.M."/>
            <person name="Ito M."/>
            <person name="Marcotte E.M."/>
            <person name="Wallingford J.B."/>
            <person name="Ito Y."/>
            <person name="Asashima M."/>
            <person name="Ueno N."/>
            <person name="Matsuda Y."/>
            <person name="Veenstra G.J."/>
            <person name="Fujiyama A."/>
            <person name="Harland R.M."/>
            <person name="Taira M."/>
            <person name="Rokhsar D.S."/>
        </authorList>
    </citation>
    <scope>NUCLEOTIDE SEQUENCE [LARGE SCALE GENOMIC DNA]</scope>
    <source>
        <strain evidence="2">J</strain>
    </source>
</reference>
<evidence type="ECO:0000313" key="2">
    <source>
        <dbReference type="Proteomes" id="UP000694892"/>
    </source>
</evidence>
<organism evidence="1 2">
    <name type="scientific">Xenopus laevis</name>
    <name type="common">African clawed frog</name>
    <dbReference type="NCBI Taxonomy" id="8355"/>
    <lineage>
        <taxon>Eukaryota</taxon>
        <taxon>Metazoa</taxon>
        <taxon>Chordata</taxon>
        <taxon>Craniata</taxon>
        <taxon>Vertebrata</taxon>
        <taxon>Euteleostomi</taxon>
        <taxon>Amphibia</taxon>
        <taxon>Batrachia</taxon>
        <taxon>Anura</taxon>
        <taxon>Pipoidea</taxon>
        <taxon>Pipidae</taxon>
        <taxon>Xenopodinae</taxon>
        <taxon>Xenopus</taxon>
        <taxon>Xenopus</taxon>
    </lineage>
</organism>
<protein>
    <submittedName>
        <fullName evidence="1">Uncharacterized protein</fullName>
    </submittedName>
</protein>
<dbReference type="EMBL" id="CM004474">
    <property type="protein sequence ID" value="OCT79751.1"/>
    <property type="molecule type" value="Genomic_DNA"/>
</dbReference>
<proteinExistence type="predicted"/>
<accession>A0A974CWE1</accession>